<accession>A0A0N1I2J1</accession>
<dbReference type="OrthoDB" id="278212at2759"/>
<reference evidence="2 3" key="1">
    <citation type="journal article" date="2015" name="PLoS Pathog.">
        <title>Leptomonas seymouri: Adaptations to the Dixenous Life Cycle Analyzed by Genome Sequencing, Transcriptome Profiling and Co-infection with Leishmania donovani.</title>
        <authorList>
            <person name="Kraeva N."/>
            <person name="Butenko A."/>
            <person name="Hlavacova J."/>
            <person name="Kostygov A."/>
            <person name="Myskova J."/>
            <person name="Grybchuk D."/>
            <person name="Lestinova T."/>
            <person name="Votypka J."/>
            <person name="Volf P."/>
            <person name="Opperdoes F."/>
            <person name="Flegontov P."/>
            <person name="Lukes J."/>
            <person name="Yurchenko V."/>
        </authorList>
    </citation>
    <scope>NUCLEOTIDE SEQUENCE [LARGE SCALE GENOMIC DNA]</scope>
    <source>
        <strain evidence="2 3">ATCC 30220</strain>
    </source>
</reference>
<dbReference type="GO" id="GO:0005759">
    <property type="term" value="C:mitochondrial matrix"/>
    <property type="evidence" value="ECO:0007669"/>
    <property type="project" value="InterPro"/>
</dbReference>
<feature type="region of interest" description="Disordered" evidence="1">
    <location>
        <begin position="191"/>
        <end position="223"/>
    </location>
</feature>
<feature type="region of interest" description="Disordered" evidence="1">
    <location>
        <begin position="267"/>
        <end position="300"/>
    </location>
</feature>
<dbReference type="OMA" id="EGRCMFL"/>
<gene>
    <name evidence="2" type="ORF">ABL78_1167</name>
</gene>
<protein>
    <submittedName>
        <fullName evidence="2">Uncharacterized protein</fullName>
    </submittedName>
</protein>
<evidence type="ECO:0000313" key="2">
    <source>
        <dbReference type="EMBL" id="KPI89674.1"/>
    </source>
</evidence>
<organism evidence="2 3">
    <name type="scientific">Leptomonas seymouri</name>
    <dbReference type="NCBI Taxonomy" id="5684"/>
    <lineage>
        <taxon>Eukaryota</taxon>
        <taxon>Discoba</taxon>
        <taxon>Euglenozoa</taxon>
        <taxon>Kinetoplastea</taxon>
        <taxon>Metakinetoplastina</taxon>
        <taxon>Trypanosomatida</taxon>
        <taxon>Trypanosomatidae</taxon>
        <taxon>Leishmaniinae</taxon>
        <taxon>Leptomonas</taxon>
    </lineage>
</organism>
<dbReference type="InterPro" id="IPR036561">
    <property type="entry name" value="MAM33_sf"/>
</dbReference>
<feature type="region of interest" description="Disordered" evidence="1">
    <location>
        <begin position="64"/>
        <end position="92"/>
    </location>
</feature>
<proteinExistence type="predicted"/>
<dbReference type="EMBL" id="LJSK01000018">
    <property type="protein sequence ID" value="KPI89674.1"/>
    <property type="molecule type" value="Genomic_DNA"/>
</dbReference>
<dbReference type="InterPro" id="IPR003428">
    <property type="entry name" value="MAM33"/>
</dbReference>
<keyword evidence="3" id="KW-1185">Reference proteome</keyword>
<comment type="caution">
    <text evidence="2">The sequence shown here is derived from an EMBL/GenBank/DDBJ whole genome shotgun (WGS) entry which is preliminary data.</text>
</comment>
<sequence length="495" mass="54167">MVAAGAPATRAARFFTDRSTYNCRNNCSDDASRASCIAGEEASQGSEVGGLDCAELPFPDDVEDTTFTAGKAAGNASSSRTAPQTEPTTEHARAALQRRRQLFDRCTALHNVVQEELRAEVARDMKDGVAAVPPLASAGWRVLHPTGSNYFTMTRVESGYDTDGRHAAAGAGAAAAGTSSAPRYRSVHDMMTGRWRSRPPSSQQRGTPLLHESARGGGGSGGVRYTRSETHITLFAPFRTLDLTLYDPRVDICEWSRFDVLVRKSKPATATTPASNPAHSSSPPHSLRQQQQQPVVPLQGQQEIWDEGRCMFLRLACVNSELRIRSVQFVSNKLARALEEHAVFGKGEPLYRELLRRQRRERVVVRAEGKDRWHTAASPLNVFDAPGSTSSASAASTVLEDPLLSVASADGANVLTSQFNRNGEYARTFAYPGPYLTDLSKELREALHEYVLLNLGITSDVAEYVCQMQFFLEQEEYIGWLAQWGQLASTLQKAL</sequence>
<dbReference type="PANTHER" id="PTHR10826:SF8">
    <property type="entry name" value="MITOCHONDRIAL GLYCOPROTEIN"/>
    <property type="match status" value="1"/>
</dbReference>
<dbReference type="Pfam" id="PF02330">
    <property type="entry name" value="MAM33"/>
    <property type="match status" value="1"/>
</dbReference>
<evidence type="ECO:0000256" key="1">
    <source>
        <dbReference type="SAM" id="MobiDB-lite"/>
    </source>
</evidence>
<dbReference type="PANTHER" id="PTHR10826">
    <property type="entry name" value="COMPLEMENT COMPONENT 1"/>
    <property type="match status" value="1"/>
</dbReference>
<name>A0A0N1I2J1_LEPSE</name>
<dbReference type="Proteomes" id="UP000038009">
    <property type="component" value="Unassembled WGS sequence"/>
</dbReference>
<feature type="compositionally biased region" description="Polar residues" evidence="1">
    <location>
        <begin position="75"/>
        <end position="87"/>
    </location>
</feature>
<evidence type="ECO:0000313" key="3">
    <source>
        <dbReference type="Proteomes" id="UP000038009"/>
    </source>
</evidence>
<dbReference type="Gene3D" id="3.10.280.10">
    <property type="entry name" value="Mitochondrial glycoprotein"/>
    <property type="match status" value="1"/>
</dbReference>
<dbReference type="AlphaFoldDB" id="A0A0N1I2J1"/>
<dbReference type="SUPFAM" id="SSF54529">
    <property type="entry name" value="Mitochondrial glycoprotein MAM33-like"/>
    <property type="match status" value="1"/>
</dbReference>
<dbReference type="VEuPathDB" id="TriTrypDB:Lsey_0018_0040"/>